<evidence type="ECO:0000313" key="8">
    <source>
        <dbReference type="Proteomes" id="UP000285146"/>
    </source>
</evidence>
<dbReference type="PANTHER" id="PTHR23235">
    <property type="entry name" value="KRUEPPEL-LIKE TRANSCRIPTION FACTOR"/>
    <property type="match status" value="1"/>
</dbReference>
<name>A0A423X7I7_9PEZI</name>
<dbReference type="InterPro" id="IPR013087">
    <property type="entry name" value="Znf_C2H2_type"/>
</dbReference>
<gene>
    <name evidence="7" type="ORF">VPNG_05566</name>
</gene>
<keyword evidence="3" id="KW-0862">Zinc</keyword>
<dbReference type="Proteomes" id="UP000285146">
    <property type="component" value="Unassembled WGS sequence"/>
</dbReference>
<keyword evidence="8" id="KW-1185">Reference proteome</keyword>
<evidence type="ECO:0000256" key="3">
    <source>
        <dbReference type="ARBA" id="ARBA00022833"/>
    </source>
</evidence>
<protein>
    <recommendedName>
        <fullName evidence="6">C2H2-type domain-containing protein</fullName>
    </recommendedName>
</protein>
<evidence type="ECO:0000256" key="1">
    <source>
        <dbReference type="ARBA" id="ARBA00022723"/>
    </source>
</evidence>
<dbReference type="InParanoid" id="A0A423X7I7"/>
<dbReference type="SUPFAM" id="SSF57667">
    <property type="entry name" value="beta-beta-alpha zinc fingers"/>
    <property type="match status" value="1"/>
</dbReference>
<dbReference type="PROSITE" id="PS00028">
    <property type="entry name" value="ZINC_FINGER_C2H2_1"/>
    <property type="match status" value="1"/>
</dbReference>
<evidence type="ECO:0000313" key="7">
    <source>
        <dbReference type="EMBL" id="ROW11717.1"/>
    </source>
</evidence>
<dbReference type="EMBL" id="LKEB01000026">
    <property type="protein sequence ID" value="ROW11717.1"/>
    <property type="molecule type" value="Genomic_DNA"/>
</dbReference>
<organism evidence="7 8">
    <name type="scientific">Cytospora leucostoma</name>
    <dbReference type="NCBI Taxonomy" id="1230097"/>
    <lineage>
        <taxon>Eukaryota</taxon>
        <taxon>Fungi</taxon>
        <taxon>Dikarya</taxon>
        <taxon>Ascomycota</taxon>
        <taxon>Pezizomycotina</taxon>
        <taxon>Sordariomycetes</taxon>
        <taxon>Sordariomycetidae</taxon>
        <taxon>Diaporthales</taxon>
        <taxon>Cytosporaceae</taxon>
        <taxon>Cytospora</taxon>
    </lineage>
</organism>
<evidence type="ECO:0000256" key="4">
    <source>
        <dbReference type="PROSITE-ProRule" id="PRU00042"/>
    </source>
</evidence>
<dbReference type="Gene3D" id="3.30.160.60">
    <property type="entry name" value="Classic Zinc Finger"/>
    <property type="match status" value="1"/>
</dbReference>
<evidence type="ECO:0000259" key="6">
    <source>
        <dbReference type="PROSITE" id="PS50157"/>
    </source>
</evidence>
<evidence type="ECO:0000256" key="2">
    <source>
        <dbReference type="ARBA" id="ARBA00022771"/>
    </source>
</evidence>
<keyword evidence="2 4" id="KW-0863">Zinc-finger</keyword>
<keyword evidence="1" id="KW-0479">Metal-binding</keyword>
<sequence length="402" mass="44419">MPEDFRPYWDSQEVLDKQKRDTIARHPHWGPPPKTNWDRIYFTAKGKIRAGRKAEDHWHINLPAVSKGAKTSRNPITTFEDMTNAELRRASEEEAADTAAEEAKSLSVQSTADSESESKLRAQPEGSLAGPPRVIRLGPGDGLDHKQVSGTKRKRAGDDEGATPIAGRGGLSTAKVVHQEQASCRSEATARPKGSPKKLRLCDQCGKNFGRREHLTRHIKTVHERETEAQCDECFREFSRYDNGLKHVMKCPEIGVPSNLIDLRKNVGASVTSARRPARPQPRGMAQQPGVDPAPKGERSSSGTTADEEMEDAEGDDKSRGKPYHGIQFTPINLPYSRGHQHGMLASEPTSWPQRTIDDNEAKILPDLNNEAPSPGEQEGMTLFGDTNNCPREGGQESKQEE</sequence>
<dbReference type="InterPro" id="IPR036236">
    <property type="entry name" value="Znf_C2H2_sf"/>
</dbReference>
<dbReference type="Pfam" id="PF00096">
    <property type="entry name" value="zf-C2H2"/>
    <property type="match status" value="1"/>
</dbReference>
<feature type="domain" description="C2H2-type" evidence="6">
    <location>
        <begin position="200"/>
        <end position="228"/>
    </location>
</feature>
<dbReference type="GO" id="GO:0008270">
    <property type="term" value="F:zinc ion binding"/>
    <property type="evidence" value="ECO:0007669"/>
    <property type="project" value="UniProtKB-KW"/>
</dbReference>
<dbReference type="PROSITE" id="PS50157">
    <property type="entry name" value="ZINC_FINGER_C2H2_2"/>
    <property type="match status" value="1"/>
</dbReference>
<dbReference type="GO" id="GO:0000978">
    <property type="term" value="F:RNA polymerase II cis-regulatory region sequence-specific DNA binding"/>
    <property type="evidence" value="ECO:0007669"/>
    <property type="project" value="TreeGrafter"/>
</dbReference>
<reference evidence="7 8" key="1">
    <citation type="submission" date="2015-09" db="EMBL/GenBank/DDBJ databases">
        <title>Host preference determinants of Valsa canker pathogens revealed by comparative genomics.</title>
        <authorList>
            <person name="Yin Z."/>
            <person name="Huang L."/>
        </authorList>
    </citation>
    <scope>NUCLEOTIDE SEQUENCE [LARGE SCALE GENOMIC DNA]</scope>
    <source>
        <strain evidence="7 8">SXYLt</strain>
    </source>
</reference>
<dbReference type="STRING" id="1230097.A0A423X7I7"/>
<dbReference type="OrthoDB" id="10018191at2759"/>
<dbReference type="GO" id="GO:0000981">
    <property type="term" value="F:DNA-binding transcription factor activity, RNA polymerase II-specific"/>
    <property type="evidence" value="ECO:0007669"/>
    <property type="project" value="TreeGrafter"/>
</dbReference>
<feature type="region of interest" description="Disordered" evidence="5">
    <location>
        <begin position="268"/>
        <end position="332"/>
    </location>
</feature>
<evidence type="ECO:0000256" key="5">
    <source>
        <dbReference type="SAM" id="MobiDB-lite"/>
    </source>
</evidence>
<comment type="caution">
    <text evidence="7">The sequence shown here is derived from an EMBL/GenBank/DDBJ whole genome shotgun (WGS) entry which is preliminary data.</text>
</comment>
<feature type="region of interest" description="Disordered" evidence="5">
    <location>
        <begin position="86"/>
        <end position="173"/>
    </location>
</feature>
<proteinExistence type="predicted"/>
<accession>A0A423X7I7</accession>
<dbReference type="PANTHER" id="PTHR23235:SF120">
    <property type="entry name" value="KRUPPEL-LIKE FACTOR 15"/>
    <property type="match status" value="1"/>
</dbReference>
<feature type="region of interest" description="Disordered" evidence="5">
    <location>
        <begin position="344"/>
        <end position="402"/>
    </location>
</feature>
<dbReference type="AlphaFoldDB" id="A0A423X7I7"/>
<feature type="compositionally biased region" description="Acidic residues" evidence="5">
    <location>
        <begin position="306"/>
        <end position="315"/>
    </location>
</feature>